<accession>A0A377Z844</accession>
<name>A0A377Z844_KLEPN</name>
<proteinExistence type="predicted"/>
<sequence length="388" mass="42330">MSTTDDNGRVTIAGVEINPPSPPGDKYEVYCDSGKLFRVSNKTGERVLLDDSGDNTDVKNDETHFSFTSPRDASVIGHRWYSPYESYQPAAYFGRRAIVGFGHSFIANPRFLRTLSDLTGLPTYNFGRSGGLSRTVALRAGAYTVSYEPVGGLIPESGPVVLSPADPGVLQIVGNAALSETVRGNFSGVDGVLSWDGTTLTFTRDDSGPAVAVSEPSPFIYYPYTIDSTNTVEKGVRYDPHGEAINWLWLGRNNASQAGQILSDARAIIESMRAKHKRFVISPEFPMATEIKGTSGNAYIPWLNQQLKKLAPDNYCEIDGVDMLANFNAHYNPAYAPDVTDIDNGITPRSLRQDSLHPSQTLQANALYIGADVNAQFGLQFLKNKGWL</sequence>
<dbReference type="AlphaFoldDB" id="A0A377Z844"/>
<reference evidence="1 2" key="1">
    <citation type="submission" date="2018-06" db="EMBL/GenBank/DDBJ databases">
        <authorList>
            <consortium name="Pathogen Informatics"/>
            <person name="Doyle S."/>
        </authorList>
    </citation>
    <scope>NUCLEOTIDE SEQUENCE [LARGE SCALE GENOMIC DNA]</scope>
    <source>
        <strain evidence="1 2">NCTC9504</strain>
    </source>
</reference>
<dbReference type="Proteomes" id="UP000254020">
    <property type="component" value="Unassembled WGS sequence"/>
</dbReference>
<evidence type="ECO:0000313" key="1">
    <source>
        <dbReference type="EMBL" id="STU63144.1"/>
    </source>
</evidence>
<organism evidence="1 2">
    <name type="scientific">Klebsiella pneumoniae subsp. pneumoniae</name>
    <dbReference type="NCBI Taxonomy" id="72407"/>
    <lineage>
        <taxon>Bacteria</taxon>
        <taxon>Pseudomonadati</taxon>
        <taxon>Pseudomonadota</taxon>
        <taxon>Gammaproteobacteria</taxon>
        <taxon>Enterobacterales</taxon>
        <taxon>Enterobacteriaceae</taxon>
        <taxon>Klebsiella/Raoultella group</taxon>
        <taxon>Klebsiella</taxon>
        <taxon>Klebsiella pneumoniae complex</taxon>
    </lineage>
</organism>
<dbReference type="EMBL" id="UGMA01000005">
    <property type="protein sequence ID" value="STU63144.1"/>
    <property type="molecule type" value="Genomic_DNA"/>
</dbReference>
<evidence type="ECO:0000313" key="2">
    <source>
        <dbReference type="Proteomes" id="UP000254020"/>
    </source>
</evidence>
<protein>
    <submittedName>
        <fullName evidence="1">Uncharacterized protein</fullName>
    </submittedName>
</protein>
<gene>
    <name evidence="1" type="ORF">NCTC9504_01830</name>
</gene>